<protein>
    <submittedName>
        <fullName evidence="2">Uncharacterized protein</fullName>
    </submittedName>
</protein>
<gene>
    <name evidence="1" type="ordered locus">Ngar_c03130</name>
    <name evidence="2" type="ordered locus">Ngar_c03430</name>
</gene>
<dbReference type="EMBL" id="CP002408">
    <property type="protein sequence ID" value="AFU57261.1"/>
    <property type="molecule type" value="Genomic_DNA"/>
</dbReference>
<dbReference type="BioCyc" id="CNIT1237085:G1324-313-MONOMER"/>
<reference evidence="2 3" key="1">
    <citation type="journal article" date="2012" name="Environ. Microbiol.">
        <title>The genome of the ammonia-oxidizing Candidatus Nitrososphaera gargensis: insights into metabolic versatility and environmental adaptations.</title>
        <authorList>
            <person name="Spang A."/>
            <person name="Poehlein A."/>
            <person name="Offre P."/>
            <person name="Zumbragel S."/>
            <person name="Haider S."/>
            <person name="Rychlik N."/>
            <person name="Nowka B."/>
            <person name="Schmeisser C."/>
            <person name="Lebedeva E.V."/>
            <person name="Rattei T."/>
            <person name="Bohm C."/>
            <person name="Schmid M."/>
            <person name="Galushko A."/>
            <person name="Hatzenpichler R."/>
            <person name="Weinmaier T."/>
            <person name="Daniel R."/>
            <person name="Schleper C."/>
            <person name="Spieck E."/>
            <person name="Streit W."/>
            <person name="Wagner M."/>
        </authorList>
    </citation>
    <scope>NUCLEOTIDE SEQUENCE [LARGE SCALE GENOMIC DNA]</scope>
    <source>
        <strain evidence="2">Enrichment culture Ga9.2</strain>
        <strain evidence="3">Ga9.2</strain>
    </source>
</reference>
<dbReference type="STRING" id="1237085.Ngar_c03130"/>
<dbReference type="KEGG" id="nga:Ngar_c03430"/>
<accession>K0I7Q9</accession>
<dbReference type="KEGG" id="nga:Ngar_c03130"/>
<dbReference type="GeneID" id="13796519"/>
<dbReference type="InParanoid" id="K0I7Q9"/>
<name>K0I7Q9_NITGG</name>
<evidence type="ECO:0000313" key="2">
    <source>
        <dbReference type="EMBL" id="AFU57291.1"/>
    </source>
</evidence>
<keyword evidence="3" id="KW-1185">Reference proteome</keyword>
<evidence type="ECO:0000313" key="3">
    <source>
        <dbReference type="Proteomes" id="UP000008037"/>
    </source>
</evidence>
<organism evidence="2 3">
    <name type="scientific">Nitrososphaera gargensis (strain Ga9.2)</name>
    <dbReference type="NCBI Taxonomy" id="1237085"/>
    <lineage>
        <taxon>Archaea</taxon>
        <taxon>Nitrososphaerota</taxon>
        <taxon>Nitrososphaeria</taxon>
        <taxon>Nitrososphaerales</taxon>
        <taxon>Nitrososphaeraceae</taxon>
        <taxon>Nitrososphaera</taxon>
    </lineage>
</organism>
<proteinExistence type="predicted"/>
<dbReference type="RefSeq" id="WP_015017834.1">
    <property type="nucleotide sequence ID" value="NC_018719.1"/>
</dbReference>
<sequence length="59" mass="6650">MGEYTSATISVKRYNGLKQAAEREGRSITGQLDWILKNAGVPEIDNEQTQTVRVDRRKA</sequence>
<dbReference type="EMBL" id="CP002408">
    <property type="protein sequence ID" value="AFU57291.1"/>
    <property type="molecule type" value="Genomic_DNA"/>
</dbReference>
<dbReference type="HOGENOM" id="CLU_2949417_0_0_2"/>
<dbReference type="AlphaFoldDB" id="K0I7Q9"/>
<dbReference type="Proteomes" id="UP000008037">
    <property type="component" value="Chromosome"/>
</dbReference>
<evidence type="ECO:0000313" key="1">
    <source>
        <dbReference type="EMBL" id="AFU57261.1"/>
    </source>
</evidence>